<organism evidence="2">
    <name type="scientific">uncultured Sulfurovum sp</name>
    <dbReference type="NCBI Taxonomy" id="269237"/>
    <lineage>
        <taxon>Bacteria</taxon>
        <taxon>Pseudomonadati</taxon>
        <taxon>Campylobacterota</taxon>
        <taxon>Epsilonproteobacteria</taxon>
        <taxon>Campylobacterales</taxon>
        <taxon>Sulfurovaceae</taxon>
        <taxon>Sulfurovum</taxon>
        <taxon>environmental samples</taxon>
    </lineage>
</organism>
<keyword evidence="2" id="KW-0067">ATP-binding</keyword>
<dbReference type="PANTHER" id="PTHR30595">
    <property type="entry name" value="GLPR-RELATED TRANSCRIPTIONAL REPRESSOR"/>
    <property type="match status" value="1"/>
</dbReference>
<keyword evidence="2" id="KW-0347">Helicase</keyword>
<name>A0A6S6TG80_9BACT</name>
<dbReference type="InterPro" id="IPR007421">
    <property type="entry name" value="Schlafen_AlbA_2_dom"/>
</dbReference>
<dbReference type="Pfam" id="PF13749">
    <property type="entry name" value="HATPase_c_4"/>
    <property type="match status" value="1"/>
</dbReference>
<dbReference type="EMBL" id="CACVAR010000288">
    <property type="protein sequence ID" value="CAA6818345.1"/>
    <property type="molecule type" value="Genomic_DNA"/>
</dbReference>
<sequence>MNLKELISNGENKQVEFKEQLPKNESIVKTIISFSNTSGGKLIIGISDDREVIGIDEENIFELQDKISSLIFDSCYPNILSEIYTLNLKGKLLLVIEVFRGNLLPYYLKKEGKNNGTYIRVGATNRKASFDNIIDLERQRRNISFDEEENFDYPLDTFDLDIIYKEFEKIDKNCDFEKLTNMKLIKELNGKFMASNALAIILGRFDNVVIKCARFKGITMETFIDKKEFAGNLFYVLEESIKFLQNHLHLNAKIEGMRRVEEYEIPLLALREIVLNAIIHRDYTRNSDIKIAIYDDIVEIISVGGFVNGLTIDEISNGRSELRNKVVAHLFKELNFIESWGSGVGKVRKSCDEKGVKFELREKGSFIEAVFYRPISVGKPSDNIGNDRLQPITTEYDRIILEYLEENRRITRKEATGILKMGETKIKELFNELIDRGLIQRVGAGRSTYYMLNGEE</sequence>
<dbReference type="InterPro" id="IPR038475">
    <property type="entry name" value="RecG_C_sf"/>
</dbReference>
<dbReference type="GO" id="GO:0004386">
    <property type="term" value="F:helicase activity"/>
    <property type="evidence" value="ECO:0007669"/>
    <property type="project" value="UniProtKB-KW"/>
</dbReference>
<dbReference type="InterPro" id="IPR036388">
    <property type="entry name" value="WH-like_DNA-bd_sf"/>
</dbReference>
<dbReference type="Gene3D" id="1.10.10.10">
    <property type="entry name" value="Winged helix-like DNA-binding domain superfamily/Winged helix DNA-binding domain"/>
    <property type="match status" value="1"/>
</dbReference>
<evidence type="ECO:0000259" key="1">
    <source>
        <dbReference type="Pfam" id="PF04326"/>
    </source>
</evidence>
<gene>
    <name evidence="2" type="ORF">HELGO_WM50597</name>
</gene>
<dbReference type="InterPro" id="IPR038461">
    <property type="entry name" value="Schlafen_AlbA_2_dom_sf"/>
</dbReference>
<dbReference type="Gene3D" id="3.30.565.60">
    <property type="match status" value="1"/>
</dbReference>
<dbReference type="SUPFAM" id="SSF46785">
    <property type="entry name" value="Winged helix' DNA-binding domain"/>
    <property type="match status" value="1"/>
</dbReference>
<keyword evidence="2" id="KW-0547">Nucleotide-binding</keyword>
<dbReference type="PANTHER" id="PTHR30595:SF6">
    <property type="entry name" value="SCHLAFEN ALBA-2 DOMAIN-CONTAINING PROTEIN"/>
    <property type="match status" value="1"/>
</dbReference>
<evidence type="ECO:0000313" key="2">
    <source>
        <dbReference type="EMBL" id="CAA6818345.1"/>
    </source>
</evidence>
<dbReference type="Gene3D" id="3.30.950.30">
    <property type="entry name" value="Schlafen, AAA domain"/>
    <property type="match status" value="1"/>
</dbReference>
<accession>A0A6S6TG80</accession>
<dbReference type="AlphaFoldDB" id="A0A6S6TG80"/>
<dbReference type="InterPro" id="IPR036390">
    <property type="entry name" value="WH_DNA-bd_sf"/>
</dbReference>
<keyword evidence="2" id="KW-0378">Hydrolase</keyword>
<feature type="domain" description="Schlafen AlbA-2" evidence="1">
    <location>
        <begin position="11"/>
        <end position="128"/>
    </location>
</feature>
<reference evidence="2" key="1">
    <citation type="submission" date="2020-01" db="EMBL/GenBank/DDBJ databases">
        <authorList>
            <person name="Meier V. D."/>
            <person name="Meier V D."/>
        </authorList>
    </citation>
    <scope>NUCLEOTIDE SEQUENCE</scope>
    <source>
        <strain evidence="2">HLG_WM_MAG_03</strain>
    </source>
</reference>
<proteinExistence type="predicted"/>
<protein>
    <submittedName>
        <fullName evidence="2">ATP-dependent DNA helicase</fullName>
    </submittedName>
</protein>
<dbReference type="Pfam" id="PF04326">
    <property type="entry name" value="SLFN_AlbA_2"/>
    <property type="match status" value="1"/>
</dbReference>